<proteinExistence type="predicted"/>
<accession>A0ABU1IBE2</accession>
<sequence>MPPELIRGAAQRFWALVLMEHESLQAAQPADLVHRLNALLEPALPGVAVEMDGASPAGPARRGARLVFTAHGEVRQFAAVQALVDAAPQGIAWPVQAFRQRTAGGFGLRLEGFALGSDELLVRVGSLDGRVALALSFARPVPPDLQAQARQMAFILLDHLLGEFDFSVKVGVVEFDADGLSDDAGFERCPATPLDEAVALVDACWRDRLGRSAHYPAEPHRWAALEGAAADGVPILVQVNRSANAVAGRADLGWRIEARLPITGKQDVEAAQAFEEAWLAAACLHQQGLCSHVVLRSRWRGVHCYVSDVAAAMQAAHAAARALPAPEALQLQAVHEPDWSDYLSWYVECAD</sequence>
<name>A0ABU1IBE2_9BURK</name>
<organism evidence="1 2">
    <name type="scientific">Paracidovorax wautersii</name>
    <dbReference type="NCBI Taxonomy" id="1177982"/>
    <lineage>
        <taxon>Bacteria</taxon>
        <taxon>Pseudomonadati</taxon>
        <taxon>Pseudomonadota</taxon>
        <taxon>Betaproteobacteria</taxon>
        <taxon>Burkholderiales</taxon>
        <taxon>Comamonadaceae</taxon>
        <taxon>Paracidovorax</taxon>
    </lineage>
</organism>
<comment type="caution">
    <text evidence="1">The sequence shown here is derived from an EMBL/GenBank/DDBJ whole genome shotgun (WGS) entry which is preliminary data.</text>
</comment>
<evidence type="ECO:0000313" key="2">
    <source>
        <dbReference type="Proteomes" id="UP001267710"/>
    </source>
</evidence>
<protein>
    <recommendedName>
        <fullName evidence="3">DUF695 domain-containing protein</fullName>
    </recommendedName>
</protein>
<dbReference type="EMBL" id="JAVIZX010000001">
    <property type="protein sequence ID" value="MDR6214555.1"/>
    <property type="molecule type" value="Genomic_DNA"/>
</dbReference>
<keyword evidence="2" id="KW-1185">Reference proteome</keyword>
<gene>
    <name evidence="1" type="ORF">QE399_002244</name>
</gene>
<evidence type="ECO:0000313" key="1">
    <source>
        <dbReference type="EMBL" id="MDR6214555.1"/>
    </source>
</evidence>
<dbReference type="Proteomes" id="UP001267710">
    <property type="component" value="Unassembled WGS sequence"/>
</dbReference>
<dbReference type="RefSeq" id="WP_309828789.1">
    <property type="nucleotide sequence ID" value="NZ_JAVIZX010000001.1"/>
</dbReference>
<reference evidence="1 2" key="1">
    <citation type="submission" date="2023-08" db="EMBL/GenBank/DDBJ databases">
        <title>Functional and genomic diversity of the sorghum phyllosphere microbiome.</title>
        <authorList>
            <person name="Shade A."/>
        </authorList>
    </citation>
    <scope>NUCLEOTIDE SEQUENCE [LARGE SCALE GENOMIC DNA]</scope>
    <source>
        <strain evidence="1 2">SORGH_AS_0335</strain>
    </source>
</reference>
<evidence type="ECO:0008006" key="3">
    <source>
        <dbReference type="Google" id="ProtNLM"/>
    </source>
</evidence>